<feature type="compositionally biased region" description="Low complexity" evidence="5">
    <location>
        <begin position="105"/>
        <end position="118"/>
    </location>
</feature>
<dbReference type="Pfam" id="PF07738">
    <property type="entry name" value="Sad1_UNC"/>
    <property type="match status" value="1"/>
</dbReference>
<dbReference type="Gene3D" id="2.60.120.260">
    <property type="entry name" value="Galactose-binding domain-like"/>
    <property type="match status" value="1"/>
</dbReference>
<evidence type="ECO:0000256" key="4">
    <source>
        <dbReference type="ARBA" id="ARBA00023136"/>
    </source>
</evidence>
<evidence type="ECO:0000259" key="6">
    <source>
        <dbReference type="PROSITE" id="PS51469"/>
    </source>
</evidence>
<feature type="compositionally biased region" description="Polar residues" evidence="5">
    <location>
        <begin position="233"/>
        <end position="247"/>
    </location>
</feature>
<dbReference type="PANTHER" id="PTHR12911">
    <property type="entry name" value="SAD1/UNC-84-LIKE PROTEIN-RELATED"/>
    <property type="match status" value="1"/>
</dbReference>
<reference evidence="7" key="1">
    <citation type="journal article" date="2020" name="Stud. Mycol.">
        <title>101 Dothideomycetes genomes: a test case for predicting lifestyles and emergence of pathogens.</title>
        <authorList>
            <person name="Haridas S."/>
            <person name="Albert R."/>
            <person name="Binder M."/>
            <person name="Bloem J."/>
            <person name="Labutti K."/>
            <person name="Salamov A."/>
            <person name="Andreopoulos B."/>
            <person name="Baker S."/>
            <person name="Barry K."/>
            <person name="Bills G."/>
            <person name="Bluhm B."/>
            <person name="Cannon C."/>
            <person name="Castanera R."/>
            <person name="Culley D."/>
            <person name="Daum C."/>
            <person name="Ezra D."/>
            <person name="Gonzalez J."/>
            <person name="Henrissat B."/>
            <person name="Kuo A."/>
            <person name="Liang C."/>
            <person name="Lipzen A."/>
            <person name="Lutzoni F."/>
            <person name="Magnuson J."/>
            <person name="Mondo S."/>
            <person name="Nolan M."/>
            <person name="Ohm R."/>
            <person name="Pangilinan J."/>
            <person name="Park H.-J."/>
            <person name="Ramirez L."/>
            <person name="Alfaro M."/>
            <person name="Sun H."/>
            <person name="Tritt A."/>
            <person name="Yoshinaga Y."/>
            <person name="Zwiers L.-H."/>
            <person name="Turgeon B."/>
            <person name="Goodwin S."/>
            <person name="Spatafora J."/>
            <person name="Crous P."/>
            <person name="Grigoriev I."/>
        </authorList>
    </citation>
    <scope>NUCLEOTIDE SEQUENCE</scope>
    <source>
        <strain evidence="7">CBS 107.79</strain>
    </source>
</reference>
<feature type="region of interest" description="Disordered" evidence="5">
    <location>
        <begin position="37"/>
        <end position="68"/>
    </location>
</feature>
<dbReference type="PANTHER" id="PTHR12911:SF8">
    <property type="entry name" value="KLAROID PROTEIN-RELATED"/>
    <property type="match status" value="1"/>
</dbReference>
<keyword evidence="2" id="KW-0812">Transmembrane</keyword>
<dbReference type="EMBL" id="ML976781">
    <property type="protein sequence ID" value="KAF1964591.1"/>
    <property type="molecule type" value="Genomic_DNA"/>
</dbReference>
<dbReference type="InterPro" id="IPR045119">
    <property type="entry name" value="SUN1-5"/>
</dbReference>
<name>A0A6A5UI47_9PLEO</name>
<protein>
    <recommendedName>
        <fullName evidence="6">SUN domain-containing protein</fullName>
    </recommendedName>
</protein>
<feature type="domain" description="SUN" evidence="6">
    <location>
        <begin position="506"/>
        <end position="690"/>
    </location>
</feature>
<comment type="subcellular location">
    <subcellularLocation>
        <location evidence="1">Membrane</location>
    </subcellularLocation>
</comment>
<feature type="compositionally biased region" description="Acidic residues" evidence="5">
    <location>
        <begin position="130"/>
        <end position="149"/>
    </location>
</feature>
<dbReference type="GO" id="GO:0043495">
    <property type="term" value="F:protein-membrane adaptor activity"/>
    <property type="evidence" value="ECO:0007669"/>
    <property type="project" value="TreeGrafter"/>
</dbReference>
<feature type="region of interest" description="Disordered" evidence="5">
    <location>
        <begin position="83"/>
        <end position="256"/>
    </location>
</feature>
<evidence type="ECO:0000256" key="3">
    <source>
        <dbReference type="ARBA" id="ARBA00022989"/>
    </source>
</evidence>
<dbReference type="GO" id="GO:0034993">
    <property type="term" value="C:meiotic nuclear membrane microtubule tethering complex"/>
    <property type="evidence" value="ECO:0007669"/>
    <property type="project" value="TreeGrafter"/>
</dbReference>
<accession>A0A6A5UI47</accession>
<dbReference type="AlphaFoldDB" id="A0A6A5UI47"/>
<keyword evidence="8" id="KW-1185">Reference proteome</keyword>
<evidence type="ECO:0000256" key="5">
    <source>
        <dbReference type="SAM" id="MobiDB-lite"/>
    </source>
</evidence>
<dbReference type="PROSITE" id="PS51469">
    <property type="entry name" value="SUN"/>
    <property type="match status" value="1"/>
</dbReference>
<gene>
    <name evidence="7" type="ORF">BU23DRAFT_492064</name>
</gene>
<keyword evidence="3" id="KW-1133">Transmembrane helix</keyword>
<proteinExistence type="predicted"/>
<organism evidence="7 8">
    <name type="scientific">Bimuria novae-zelandiae CBS 107.79</name>
    <dbReference type="NCBI Taxonomy" id="1447943"/>
    <lineage>
        <taxon>Eukaryota</taxon>
        <taxon>Fungi</taxon>
        <taxon>Dikarya</taxon>
        <taxon>Ascomycota</taxon>
        <taxon>Pezizomycotina</taxon>
        <taxon>Dothideomycetes</taxon>
        <taxon>Pleosporomycetidae</taxon>
        <taxon>Pleosporales</taxon>
        <taxon>Massarineae</taxon>
        <taxon>Didymosphaeriaceae</taxon>
        <taxon>Bimuria</taxon>
    </lineage>
</organism>
<keyword evidence="4" id="KW-0472">Membrane</keyword>
<dbReference type="InterPro" id="IPR012919">
    <property type="entry name" value="SUN_dom"/>
</dbReference>
<feature type="region of interest" description="Disordered" evidence="5">
    <location>
        <begin position="1"/>
        <end position="21"/>
    </location>
</feature>
<feature type="compositionally biased region" description="Basic and acidic residues" evidence="5">
    <location>
        <begin position="192"/>
        <end position="209"/>
    </location>
</feature>
<dbReference type="Proteomes" id="UP000800036">
    <property type="component" value="Unassembled WGS sequence"/>
</dbReference>
<evidence type="ECO:0000256" key="2">
    <source>
        <dbReference type="ARBA" id="ARBA00022692"/>
    </source>
</evidence>
<evidence type="ECO:0000313" key="8">
    <source>
        <dbReference type="Proteomes" id="UP000800036"/>
    </source>
</evidence>
<sequence length="700" mass="76145">MSQRATSGPGRRSARIGSVAPSVARSVASHTAVSVVVAQDTPTKGTPGRPKALPKVKNRQSNAYGASGRIGAAQELSIPQTGFAEAFQTQRGQAIARNSEERQTSARSSSAAAGTPSRSGERGTLSQMDYESEDPPSEGEESEDEEDISNETSKSFGMSHEAGMLRQPTPQKQTPRNDRTSATGVVASGLRRPVESLLDRGRPEPDRRVPPLNPINALLAEKPSPPPVRESVASANTPRFPSKQTPNGGHVAPRPIPQRVTPERAVEPDVEPEVTLLDRARNWPWCYYALGALTALIALEIALFASSSTPKALSTQFADGWNRFTSLLTPGTSSSQSVHSSHLKSRIDDVELSLKDIQDFIHNLGDDVPDYVVVSRSKSGTMNVPKQFWDAIISRIRKDGPSIEWDTFVQNNQEKLQTALGTESAVIRQDLLKAIDSSFNEISADFDRKLESHTKIMLKNVEILATKEAKKVAVEHARLRSMALSNLIANIELQYGKPNYFSTGLGAHPVTAITSPTRSVTSLSGPVMRAFQRMVSPKINPPLAALQTWDEPGDCWCAAPDDANTGKAQLGIQLGEPIFPTQVTIEHLPRSAAPGEDTKSAPQNVEIWVESKEPALVRFAYDGNRCEDGPEGWQCLGKVRYDRNGANHVQTFLLDGESQTPVEKVLLRVTSNWGADHTCFYRVRLHGKGLREVPAKEASS</sequence>
<evidence type="ECO:0000256" key="1">
    <source>
        <dbReference type="ARBA" id="ARBA00004370"/>
    </source>
</evidence>
<dbReference type="OrthoDB" id="342281at2759"/>
<evidence type="ECO:0000313" key="7">
    <source>
        <dbReference type="EMBL" id="KAF1964591.1"/>
    </source>
</evidence>